<feature type="DNA-binding region" description="H-T-H motif" evidence="2">
    <location>
        <begin position="46"/>
        <end position="65"/>
    </location>
</feature>
<dbReference type="SUPFAM" id="SSF46689">
    <property type="entry name" value="Homeodomain-like"/>
    <property type="match status" value="1"/>
</dbReference>
<dbReference type="Pfam" id="PF00440">
    <property type="entry name" value="TetR_N"/>
    <property type="match status" value="1"/>
</dbReference>
<organism evidence="5 6">
    <name type="scientific">Sessilibacter corallicola</name>
    <dbReference type="NCBI Taxonomy" id="2904075"/>
    <lineage>
        <taxon>Bacteria</taxon>
        <taxon>Pseudomonadati</taxon>
        <taxon>Pseudomonadota</taxon>
        <taxon>Gammaproteobacteria</taxon>
        <taxon>Cellvibrionales</taxon>
        <taxon>Cellvibrionaceae</taxon>
        <taxon>Sessilibacter</taxon>
    </lineage>
</organism>
<evidence type="ECO:0000313" key="6">
    <source>
        <dbReference type="Proteomes" id="UP001465153"/>
    </source>
</evidence>
<keyword evidence="1 2" id="KW-0238">DNA-binding</keyword>
<dbReference type="PANTHER" id="PTHR43479:SF11">
    <property type="entry name" value="ACREF_ENVCD OPERON REPRESSOR-RELATED"/>
    <property type="match status" value="1"/>
</dbReference>
<dbReference type="Gene3D" id="1.10.357.10">
    <property type="entry name" value="Tetracycline Repressor, domain 2"/>
    <property type="match status" value="1"/>
</dbReference>
<gene>
    <name evidence="5" type="ORF">NBRC116591_04500</name>
</gene>
<evidence type="ECO:0000259" key="4">
    <source>
        <dbReference type="PROSITE" id="PS50977"/>
    </source>
</evidence>
<dbReference type="InterPro" id="IPR050624">
    <property type="entry name" value="HTH-type_Tx_Regulator"/>
</dbReference>
<evidence type="ECO:0000256" key="1">
    <source>
        <dbReference type="ARBA" id="ARBA00023125"/>
    </source>
</evidence>
<dbReference type="Proteomes" id="UP001465153">
    <property type="component" value="Unassembled WGS sequence"/>
</dbReference>
<dbReference type="RefSeq" id="WP_353301523.1">
    <property type="nucleotide sequence ID" value="NZ_BAABWN010000001.1"/>
</dbReference>
<feature type="region of interest" description="Disordered" evidence="3">
    <location>
        <begin position="1"/>
        <end position="22"/>
    </location>
</feature>
<evidence type="ECO:0000256" key="3">
    <source>
        <dbReference type="SAM" id="MobiDB-lite"/>
    </source>
</evidence>
<dbReference type="PANTHER" id="PTHR43479">
    <property type="entry name" value="ACREF/ENVCD OPERON REPRESSOR-RELATED"/>
    <property type="match status" value="1"/>
</dbReference>
<name>A0ABQ0A4R9_9GAMM</name>
<proteinExistence type="predicted"/>
<dbReference type="PRINTS" id="PR00455">
    <property type="entry name" value="HTHTETR"/>
</dbReference>
<reference evidence="5 6" key="1">
    <citation type="submission" date="2024-04" db="EMBL/GenBank/DDBJ databases">
        <title>Draft genome sequence of Sessilibacter corallicola NBRC 116591.</title>
        <authorList>
            <person name="Miyakawa T."/>
            <person name="Kusuya Y."/>
            <person name="Miura T."/>
        </authorList>
    </citation>
    <scope>NUCLEOTIDE SEQUENCE [LARGE SCALE GENOMIC DNA]</scope>
    <source>
        <strain evidence="5 6">KU-00831-HH</strain>
    </source>
</reference>
<comment type="caution">
    <text evidence="5">The sequence shown here is derived from an EMBL/GenBank/DDBJ whole genome shotgun (WGS) entry which is preliminary data.</text>
</comment>
<dbReference type="InterPro" id="IPR009057">
    <property type="entry name" value="Homeodomain-like_sf"/>
</dbReference>
<dbReference type="PROSITE" id="PS50977">
    <property type="entry name" value="HTH_TETR_2"/>
    <property type="match status" value="1"/>
</dbReference>
<protein>
    <recommendedName>
        <fullName evidence="4">HTH tetR-type domain-containing protein</fullName>
    </recommendedName>
</protein>
<dbReference type="InterPro" id="IPR001647">
    <property type="entry name" value="HTH_TetR"/>
</dbReference>
<dbReference type="EMBL" id="BAABWN010000001">
    <property type="protein sequence ID" value="GAA6166640.1"/>
    <property type="molecule type" value="Genomic_DNA"/>
</dbReference>
<keyword evidence="6" id="KW-1185">Reference proteome</keyword>
<sequence>MSNESNTATTAKPGKRGPYKSGIERQKQILEEATQLLIEEGYHNFSIRKVAKRVGLSAGNIQHYFPTRDKLVSDMLESIIANYFVEFDRIEEGTTSPKQYLFKIIQHVVNDLTSEFTTVFFPELWSLANHEPEFDQLVENMYQRYREVYKTIALQINPELSEKQAENFALFLSSSIEGHTMFIGHNKAHTHSCDSIIQMAYNMSITMIESGDIPE</sequence>
<accession>A0ABQ0A4R9</accession>
<feature type="domain" description="HTH tetR-type" evidence="4">
    <location>
        <begin position="23"/>
        <end position="83"/>
    </location>
</feature>
<evidence type="ECO:0000313" key="5">
    <source>
        <dbReference type="EMBL" id="GAA6166640.1"/>
    </source>
</evidence>
<evidence type="ECO:0000256" key="2">
    <source>
        <dbReference type="PROSITE-ProRule" id="PRU00335"/>
    </source>
</evidence>
<feature type="compositionally biased region" description="Polar residues" evidence="3">
    <location>
        <begin position="1"/>
        <end position="10"/>
    </location>
</feature>